<accession>A0A2P8HQP4</accession>
<feature type="transmembrane region" description="Helical" evidence="1">
    <location>
        <begin position="29"/>
        <end position="52"/>
    </location>
</feature>
<reference evidence="4 5" key="1">
    <citation type="submission" date="2018-03" db="EMBL/GenBank/DDBJ databases">
        <title>Genomic Encyclopedia of Type Strains, Phase III (KMG-III): the genomes of soil and plant-associated and newly described type strains.</title>
        <authorList>
            <person name="Whitman W."/>
        </authorList>
    </citation>
    <scope>NUCLEOTIDE SEQUENCE [LARGE SCALE GENOMIC DNA]</scope>
    <source>
        <strain evidence="4 5">CGMCC 1.07653</strain>
    </source>
</reference>
<dbReference type="AlphaFoldDB" id="A0A2P8HQP4"/>
<dbReference type="InterPro" id="IPR009936">
    <property type="entry name" value="DUF1468"/>
</dbReference>
<feature type="signal peptide" evidence="2">
    <location>
        <begin position="1"/>
        <end position="19"/>
    </location>
</feature>
<feature type="chain" id="PRO_5038598173" evidence="2">
    <location>
        <begin position="20"/>
        <end position="164"/>
    </location>
</feature>
<name>A0A2P8HQP4_9BACI</name>
<keyword evidence="1" id="KW-0472">Membrane</keyword>
<evidence type="ECO:0000256" key="2">
    <source>
        <dbReference type="SAM" id="SignalP"/>
    </source>
</evidence>
<sequence length="164" mass="18414">MSNYILGVAILLFAGAAYTQTTDFDTDAALLPNLVLGSMAVIGVLMVIDPLVRKALNKPKMEEKDGEEKQPLTWRIFFLQILIPALILLGTYLLLELFGFYISSLILIIVVFFYHNYLINRRRPDRNTVIKGMIFAVVAVVFMYILFSILIGLPTPDGSIIDLD</sequence>
<keyword evidence="1" id="KW-0812">Transmembrane</keyword>
<evidence type="ECO:0000256" key="1">
    <source>
        <dbReference type="SAM" id="Phobius"/>
    </source>
</evidence>
<proteinExistence type="predicted"/>
<evidence type="ECO:0000259" key="3">
    <source>
        <dbReference type="Pfam" id="PF07331"/>
    </source>
</evidence>
<feature type="transmembrane region" description="Helical" evidence="1">
    <location>
        <begin position="129"/>
        <end position="153"/>
    </location>
</feature>
<organism evidence="4 5">
    <name type="scientific">Salsuginibacillus halophilus</name>
    <dbReference type="NCBI Taxonomy" id="517424"/>
    <lineage>
        <taxon>Bacteria</taxon>
        <taxon>Bacillati</taxon>
        <taxon>Bacillota</taxon>
        <taxon>Bacilli</taxon>
        <taxon>Bacillales</taxon>
        <taxon>Bacillaceae</taxon>
        <taxon>Salsuginibacillus</taxon>
    </lineage>
</organism>
<feature type="transmembrane region" description="Helical" evidence="1">
    <location>
        <begin position="98"/>
        <end position="117"/>
    </location>
</feature>
<gene>
    <name evidence="4" type="ORF">B0H94_104136</name>
</gene>
<feature type="domain" description="DUF1468" evidence="3">
    <location>
        <begin position="5"/>
        <end position="156"/>
    </location>
</feature>
<dbReference type="EMBL" id="PYAV01000004">
    <property type="protein sequence ID" value="PSL48535.1"/>
    <property type="molecule type" value="Genomic_DNA"/>
</dbReference>
<dbReference type="Proteomes" id="UP000242310">
    <property type="component" value="Unassembled WGS sequence"/>
</dbReference>
<dbReference type="Pfam" id="PF07331">
    <property type="entry name" value="TctB"/>
    <property type="match status" value="1"/>
</dbReference>
<dbReference type="OrthoDB" id="1952661at2"/>
<feature type="transmembrane region" description="Helical" evidence="1">
    <location>
        <begin position="72"/>
        <end position="92"/>
    </location>
</feature>
<keyword evidence="1" id="KW-1133">Transmembrane helix</keyword>
<evidence type="ECO:0000313" key="4">
    <source>
        <dbReference type="EMBL" id="PSL48535.1"/>
    </source>
</evidence>
<keyword evidence="2" id="KW-0732">Signal</keyword>
<keyword evidence="5" id="KW-1185">Reference proteome</keyword>
<evidence type="ECO:0000313" key="5">
    <source>
        <dbReference type="Proteomes" id="UP000242310"/>
    </source>
</evidence>
<dbReference type="RefSeq" id="WP_106588103.1">
    <property type="nucleotide sequence ID" value="NZ_PYAV01000004.1"/>
</dbReference>
<comment type="caution">
    <text evidence="4">The sequence shown here is derived from an EMBL/GenBank/DDBJ whole genome shotgun (WGS) entry which is preliminary data.</text>
</comment>
<protein>
    <submittedName>
        <fullName evidence="4">Tripartite tricarboxylate transporter TctB family protein</fullName>
    </submittedName>
</protein>